<comment type="caution">
    <text evidence="1">Lacks conserved residue(s) required for the propagation of feature annotation.</text>
</comment>
<keyword evidence="5" id="KW-1185">Reference proteome</keyword>
<feature type="non-terminal residue" evidence="4">
    <location>
        <position position="1"/>
    </location>
</feature>
<keyword evidence="2" id="KW-0812">Transmembrane</keyword>
<gene>
    <name evidence="4" type="ORF">OESDEN_14247</name>
</gene>
<name>A0A0B1SS23_OESDE</name>
<dbReference type="Gene3D" id="2.10.25.10">
    <property type="entry name" value="Laminin"/>
    <property type="match status" value="1"/>
</dbReference>
<keyword evidence="2" id="KW-1133">Transmembrane helix</keyword>
<evidence type="ECO:0000256" key="2">
    <source>
        <dbReference type="SAM" id="Phobius"/>
    </source>
</evidence>
<keyword evidence="2" id="KW-0472">Membrane</keyword>
<dbReference type="PROSITE" id="PS00022">
    <property type="entry name" value="EGF_1"/>
    <property type="match status" value="1"/>
</dbReference>
<proteinExistence type="predicted"/>
<dbReference type="AlphaFoldDB" id="A0A0B1SS23"/>
<organism evidence="4 5">
    <name type="scientific">Oesophagostomum dentatum</name>
    <name type="common">Nodular worm</name>
    <dbReference type="NCBI Taxonomy" id="61180"/>
    <lineage>
        <taxon>Eukaryota</taxon>
        <taxon>Metazoa</taxon>
        <taxon>Ecdysozoa</taxon>
        <taxon>Nematoda</taxon>
        <taxon>Chromadorea</taxon>
        <taxon>Rhabditida</taxon>
        <taxon>Rhabditina</taxon>
        <taxon>Rhabditomorpha</taxon>
        <taxon>Strongyloidea</taxon>
        <taxon>Strongylidae</taxon>
        <taxon>Oesophagostomum</taxon>
    </lineage>
</organism>
<dbReference type="PROSITE" id="PS50026">
    <property type="entry name" value="EGF_3"/>
    <property type="match status" value="1"/>
</dbReference>
<dbReference type="InterPro" id="IPR000742">
    <property type="entry name" value="EGF"/>
</dbReference>
<dbReference type="PROSITE" id="PS01186">
    <property type="entry name" value="EGF_2"/>
    <property type="match status" value="1"/>
</dbReference>
<reference evidence="4 5" key="1">
    <citation type="submission" date="2014-03" db="EMBL/GenBank/DDBJ databases">
        <title>Draft genome of the hookworm Oesophagostomum dentatum.</title>
        <authorList>
            <person name="Mitreva M."/>
        </authorList>
    </citation>
    <scope>NUCLEOTIDE SEQUENCE [LARGE SCALE GENOMIC DNA]</scope>
    <source>
        <strain evidence="4 5">OD-Hann</strain>
    </source>
</reference>
<dbReference type="SUPFAM" id="SSF57196">
    <property type="entry name" value="EGF/Laminin"/>
    <property type="match status" value="1"/>
</dbReference>
<protein>
    <recommendedName>
        <fullName evidence="3">EGF-like domain-containing protein</fullName>
    </recommendedName>
</protein>
<keyword evidence="1" id="KW-0245">EGF-like domain</keyword>
<feature type="disulfide bond" evidence="1">
    <location>
        <begin position="72"/>
        <end position="81"/>
    </location>
</feature>
<dbReference type="Proteomes" id="UP000053660">
    <property type="component" value="Unassembled WGS sequence"/>
</dbReference>
<dbReference type="OrthoDB" id="5860263at2759"/>
<feature type="domain" description="EGF-like" evidence="3">
    <location>
        <begin position="42"/>
        <end position="82"/>
    </location>
</feature>
<keyword evidence="1" id="KW-1015">Disulfide bond</keyword>
<evidence type="ECO:0000259" key="3">
    <source>
        <dbReference type="PROSITE" id="PS50026"/>
    </source>
</evidence>
<evidence type="ECO:0000313" key="5">
    <source>
        <dbReference type="Proteomes" id="UP000053660"/>
    </source>
</evidence>
<dbReference type="EMBL" id="KN561840">
    <property type="protein sequence ID" value="KHJ86015.1"/>
    <property type="molecule type" value="Genomic_DNA"/>
</dbReference>
<accession>A0A0B1SS23</accession>
<feature type="transmembrane region" description="Helical" evidence="2">
    <location>
        <begin position="100"/>
        <end position="124"/>
    </location>
</feature>
<sequence length="158" mass="17760">HNSVIIDVYSTKYHDGVYECYAGSSSASLRLRGEDIVVLPQGFRFCHKAENSACDHARACMADGTGRTSCVCYPGWSGESCSIPRDIEKANLINAPICPYWPPVITLMVFIGCVFVLLVCLYNFRIRPKHSKSIRCHDRRPHNYTSVRSKETLTKVDV</sequence>
<evidence type="ECO:0000256" key="1">
    <source>
        <dbReference type="PROSITE-ProRule" id="PRU00076"/>
    </source>
</evidence>
<evidence type="ECO:0000313" key="4">
    <source>
        <dbReference type="EMBL" id="KHJ86015.1"/>
    </source>
</evidence>